<comment type="similarity">
    <text evidence="1">Belongs to the parvalbumin family.</text>
</comment>
<dbReference type="SUPFAM" id="SSF47769">
    <property type="entry name" value="SAM/Pointed domain"/>
    <property type="match status" value="1"/>
</dbReference>
<feature type="binding site" evidence="5">
    <location>
        <position position="393"/>
    </location>
    <ligand>
        <name>Ca(2+)</name>
        <dbReference type="ChEBI" id="CHEBI:29108"/>
        <label>1</label>
    </ligand>
</feature>
<dbReference type="InterPro" id="IPR008080">
    <property type="entry name" value="Parvalbumin"/>
</dbReference>
<evidence type="ECO:0000256" key="1">
    <source>
        <dbReference type="ARBA" id="ARBA00009753"/>
    </source>
</evidence>
<feature type="domain" description="SAM" evidence="7">
    <location>
        <begin position="13"/>
        <end position="78"/>
    </location>
</feature>
<dbReference type="FunFam" id="1.10.238.10:FF:000178">
    <property type="entry name" value="Calmodulin-2 A"/>
    <property type="match status" value="1"/>
</dbReference>
<dbReference type="GO" id="GO:0005509">
    <property type="term" value="F:calcium ion binding"/>
    <property type="evidence" value="ECO:0007669"/>
    <property type="project" value="InterPro"/>
</dbReference>
<feature type="binding site" evidence="5">
    <location>
        <position position="389"/>
    </location>
    <ligand>
        <name>Ca(2+)</name>
        <dbReference type="ChEBI" id="CHEBI:29108"/>
        <label>1</label>
    </ligand>
</feature>
<dbReference type="Pfam" id="PF07647">
    <property type="entry name" value="SAM_2"/>
    <property type="match status" value="1"/>
</dbReference>
<dbReference type="InterPro" id="IPR011992">
    <property type="entry name" value="EF-hand-dom_pair"/>
</dbReference>
<dbReference type="AlphaFoldDB" id="A0A7S1NWU5"/>
<gene>
    <name evidence="9" type="ORF">EGYM00392_LOCUS54552</name>
</gene>
<dbReference type="PROSITE" id="PS50105">
    <property type="entry name" value="SAM_DOMAIN"/>
    <property type="match status" value="1"/>
</dbReference>
<evidence type="ECO:0000256" key="2">
    <source>
        <dbReference type="ARBA" id="ARBA00022723"/>
    </source>
</evidence>
<dbReference type="Pfam" id="PF13499">
    <property type="entry name" value="EF-hand_7"/>
    <property type="match status" value="2"/>
</dbReference>
<keyword evidence="4 5" id="KW-0106">Calcium</keyword>
<evidence type="ECO:0000256" key="6">
    <source>
        <dbReference type="SAM" id="MobiDB-lite"/>
    </source>
</evidence>
<feature type="domain" description="EF-hand" evidence="8">
    <location>
        <begin position="336"/>
        <end position="371"/>
    </location>
</feature>
<accession>A0A7S1NWU5</accession>
<evidence type="ECO:0000313" key="9">
    <source>
        <dbReference type="EMBL" id="CAD9043369.1"/>
    </source>
</evidence>
<dbReference type="CDD" id="cd00051">
    <property type="entry name" value="EFh"/>
    <property type="match status" value="1"/>
</dbReference>
<dbReference type="PROSITE" id="PS00018">
    <property type="entry name" value="EF_HAND_1"/>
    <property type="match status" value="8"/>
</dbReference>
<dbReference type="Gene3D" id="1.10.150.50">
    <property type="entry name" value="Transcription Factor, Ets-1"/>
    <property type="match status" value="1"/>
</dbReference>
<dbReference type="SMART" id="SM00054">
    <property type="entry name" value="EFh"/>
    <property type="match status" value="8"/>
</dbReference>
<dbReference type="InterPro" id="IPR018247">
    <property type="entry name" value="EF_Hand_1_Ca_BS"/>
</dbReference>
<dbReference type="SMART" id="SM00454">
    <property type="entry name" value="SAM"/>
    <property type="match status" value="1"/>
</dbReference>
<evidence type="ECO:0000256" key="3">
    <source>
        <dbReference type="ARBA" id="ARBA00022737"/>
    </source>
</evidence>
<feature type="domain" description="EF-hand" evidence="8">
    <location>
        <begin position="376"/>
        <end position="411"/>
    </location>
</feature>
<evidence type="ECO:0000259" key="7">
    <source>
        <dbReference type="PROSITE" id="PS50105"/>
    </source>
</evidence>
<dbReference type="InterPro" id="IPR013761">
    <property type="entry name" value="SAM/pointed_sf"/>
</dbReference>
<keyword evidence="3" id="KW-0677">Repeat</keyword>
<evidence type="ECO:0000256" key="5">
    <source>
        <dbReference type="PIRSR" id="PIRSR608080-1"/>
    </source>
</evidence>
<dbReference type="PROSITE" id="PS50222">
    <property type="entry name" value="EF_HAND_2"/>
    <property type="match status" value="7"/>
</dbReference>
<name>A0A7S1NWU5_9EUGL</name>
<reference evidence="9" key="1">
    <citation type="submission" date="2021-01" db="EMBL/GenBank/DDBJ databases">
        <authorList>
            <person name="Corre E."/>
            <person name="Pelletier E."/>
            <person name="Niang G."/>
            <person name="Scheremetjew M."/>
            <person name="Finn R."/>
            <person name="Kale V."/>
            <person name="Holt S."/>
            <person name="Cochrane G."/>
            <person name="Meng A."/>
            <person name="Brown T."/>
            <person name="Cohen L."/>
        </authorList>
    </citation>
    <scope>NUCLEOTIDE SEQUENCE</scope>
    <source>
        <strain evidence="9">NIES-381</strain>
    </source>
</reference>
<dbReference type="Pfam" id="PF13833">
    <property type="entry name" value="EF-hand_8"/>
    <property type="match status" value="2"/>
</dbReference>
<evidence type="ECO:0000259" key="8">
    <source>
        <dbReference type="PROSITE" id="PS50222"/>
    </source>
</evidence>
<dbReference type="SUPFAM" id="SSF47473">
    <property type="entry name" value="EF-hand"/>
    <property type="match status" value="3"/>
</dbReference>
<protein>
    <recommendedName>
        <fullName evidence="10">Calmodulin</fullName>
    </recommendedName>
</protein>
<organism evidence="9">
    <name type="scientific">Eutreptiella gymnastica</name>
    <dbReference type="NCBI Taxonomy" id="73025"/>
    <lineage>
        <taxon>Eukaryota</taxon>
        <taxon>Discoba</taxon>
        <taxon>Euglenozoa</taxon>
        <taxon>Euglenida</taxon>
        <taxon>Spirocuta</taxon>
        <taxon>Euglenophyceae</taxon>
        <taxon>Eutreptiales</taxon>
        <taxon>Eutreptiaceae</taxon>
        <taxon>Eutreptiella</taxon>
    </lineage>
</organism>
<proteinExistence type="inferred from homology"/>
<dbReference type="InterPro" id="IPR002048">
    <property type="entry name" value="EF_hand_dom"/>
</dbReference>
<dbReference type="InterPro" id="IPR001660">
    <property type="entry name" value="SAM"/>
</dbReference>
<dbReference type="PANTHER" id="PTHR11653:SF10">
    <property type="entry name" value="EF-HAND DOMAIN-CONTAINING PROTEIN"/>
    <property type="match status" value="1"/>
</dbReference>
<keyword evidence="2 5" id="KW-0479">Metal-binding</keyword>
<evidence type="ECO:0008006" key="10">
    <source>
        <dbReference type="Google" id="ProtNLM"/>
    </source>
</evidence>
<sequence length="993" mass="111480">MVRNSVTTHPQYWTPEFTLNFLKEQKWADAAFVEAVRKHKLDGYGLSRLTKVDLAEMGIMEMGERIRILKEISTLAPEQSEAKMNLLAGLANEFTLEEVEDGIESFVASMRSPTSSVFDMTDMQLSPVNQVVSPGQPARQPPKKMDFTLSMRSGISSFRSNAADSVDGGSHTPFRGRGLRESMPDEGPDSPTLKEAQRLKAAASGGRNPSAPPRKPGSWKINSPVSKRKAAAPTNNEEPIEEAAVEEKLSLQEQQLRSVFKFMDVDQSGSLDKTELIKAMMWSCKWGEALATEVVEKIFDEVDFDKSGTISLNEFVKSKVASKSIDEISDTADKAKHIQRLTEVFNMIDADGSGEISMKELTQAISKMFTQLSEKARKEYCVAIIKEYDTDGDGLVNLEEFLNSKYAMKLVKAADRIDLAKRRQEKLRSVFQEFAPGGEMDGEALYKALDKCLPDYPTRSLKAYQSVIMSEVDKDKSGTINLEEFLDSEYANLIGGLSDEETGAAHNTSMDEDEDVMGRQDSNVRGAAYNTADAHVSSFGTVKRGDTPPPEESAWNQLEPQKKQQVANKSGGNLKTSAEEQERVLAVKKAQAQQLMLQGGAGMGVATGMLEKERRYSMLLGVFSQWDESSDGGSMEGSGFIEMNELKAVFSKFFCWSEDESEERCRRVMEENDQDGDGTLNFKEFLDFIMRLTRNVLPKQFDELCVFLKEAIGGVTGDAETERRNMLAKHLFEFWDFDESGTVEEAEVRDVIKRYMDMGKDSKDNSWVSFMMTSSDKNQDGKLDLGEFQLMISGLLNRLDSDDFDFVMYRLYRAVEHVQFIRKANYANVVHRKMMEAQLASTDIQQMLEKSSGRTPLIFYGITYDPARAVEKCANIQEVKLEPVIVSHEKSAKSALQEIKKKGFGKGWWIYMIIDKDYDSEWFLRELGIVLQTATPAHSFRLFMYINAETIRAFPSVLVTHAICLALDDVNPKHVSKEAKIVDRLELAPVLKA</sequence>
<dbReference type="PANTHER" id="PTHR11653">
    <property type="entry name" value="PARVALBUMIN ALPHA"/>
    <property type="match status" value="1"/>
</dbReference>
<feature type="binding site" evidence="5">
    <location>
        <position position="391"/>
    </location>
    <ligand>
        <name>Ca(2+)</name>
        <dbReference type="ChEBI" id="CHEBI:29108"/>
        <label>1</label>
    </ligand>
</feature>
<feature type="binding site" evidence="5">
    <location>
        <position position="353"/>
    </location>
    <ligand>
        <name>Ca(2+)</name>
        <dbReference type="ChEBI" id="CHEBI:29108"/>
        <label>1</label>
    </ligand>
</feature>
<feature type="binding site" evidence="5">
    <location>
        <position position="400"/>
    </location>
    <ligand>
        <name>Ca(2+)</name>
        <dbReference type="ChEBI" id="CHEBI:29108"/>
        <label>1</label>
    </ligand>
</feature>
<feature type="domain" description="EF-hand" evidence="8">
    <location>
        <begin position="290"/>
        <end position="325"/>
    </location>
</feature>
<feature type="domain" description="EF-hand" evidence="8">
    <location>
        <begin position="251"/>
        <end position="286"/>
    </location>
</feature>
<feature type="domain" description="EF-hand" evidence="8">
    <location>
        <begin position="660"/>
        <end position="695"/>
    </location>
</feature>
<feature type="binding site" evidence="5">
    <location>
        <position position="360"/>
    </location>
    <ligand>
        <name>Ca(2+)</name>
        <dbReference type="ChEBI" id="CHEBI:29108"/>
        <label>1</label>
    </ligand>
</feature>
<feature type="region of interest" description="Disordered" evidence="6">
    <location>
        <begin position="539"/>
        <end position="575"/>
    </location>
</feature>
<feature type="binding site" evidence="5">
    <location>
        <position position="349"/>
    </location>
    <ligand>
        <name>Ca(2+)</name>
        <dbReference type="ChEBI" id="CHEBI:29108"/>
        <label>1</label>
    </ligand>
</feature>
<feature type="domain" description="EF-hand" evidence="8">
    <location>
        <begin position="723"/>
        <end position="758"/>
    </location>
</feature>
<feature type="binding site" evidence="5">
    <location>
        <position position="351"/>
    </location>
    <ligand>
        <name>Ca(2+)</name>
        <dbReference type="ChEBI" id="CHEBI:29108"/>
        <label>1</label>
    </ligand>
</feature>
<dbReference type="Gene3D" id="1.10.238.10">
    <property type="entry name" value="EF-hand"/>
    <property type="match status" value="5"/>
</dbReference>
<evidence type="ECO:0000256" key="4">
    <source>
        <dbReference type="ARBA" id="ARBA00022837"/>
    </source>
</evidence>
<feature type="domain" description="EF-hand" evidence="8">
    <location>
        <begin position="763"/>
        <end position="798"/>
    </location>
</feature>
<dbReference type="EMBL" id="HBGA01150078">
    <property type="protein sequence ID" value="CAD9043369.1"/>
    <property type="molecule type" value="Transcribed_RNA"/>
</dbReference>
<dbReference type="GO" id="GO:0043226">
    <property type="term" value="C:organelle"/>
    <property type="evidence" value="ECO:0007669"/>
    <property type="project" value="UniProtKB-ARBA"/>
</dbReference>
<feature type="region of interest" description="Disordered" evidence="6">
    <location>
        <begin position="159"/>
        <end position="239"/>
    </location>
</feature>
<feature type="compositionally biased region" description="Polar residues" evidence="6">
    <location>
        <begin position="554"/>
        <end position="575"/>
    </location>
</feature>